<dbReference type="InParanoid" id="A0A1C7MTE9"/>
<protein>
    <submittedName>
        <fullName evidence="1">Uncharacterized protein</fullName>
    </submittedName>
</protein>
<keyword evidence="2" id="KW-1185">Reference proteome</keyword>
<evidence type="ECO:0000313" key="1">
    <source>
        <dbReference type="EMBL" id="OBZ80140.1"/>
    </source>
</evidence>
<dbReference type="OrthoDB" id="2274033at2759"/>
<gene>
    <name evidence="1" type="ORF">A0J61_11811</name>
</gene>
<dbReference type="STRING" id="101091.A0A1C7MTE9"/>
<name>A0A1C7MTE9_9FUNG</name>
<comment type="caution">
    <text evidence="1">The sequence shown here is derived from an EMBL/GenBank/DDBJ whole genome shotgun (WGS) entry which is preliminary data.</text>
</comment>
<proteinExistence type="predicted"/>
<dbReference type="AlphaFoldDB" id="A0A1C7MTE9"/>
<reference evidence="1 2" key="1">
    <citation type="submission" date="2016-03" db="EMBL/GenBank/DDBJ databases">
        <title>Choanephora cucurbitarum.</title>
        <authorList>
            <person name="Min B."/>
            <person name="Park H."/>
            <person name="Park J.-H."/>
            <person name="Shin H.-D."/>
            <person name="Choi I.-G."/>
        </authorList>
    </citation>
    <scope>NUCLEOTIDE SEQUENCE [LARGE SCALE GENOMIC DNA]</scope>
    <source>
        <strain evidence="1 2">KUS-F28377</strain>
    </source>
</reference>
<organism evidence="1 2">
    <name type="scientific">Choanephora cucurbitarum</name>
    <dbReference type="NCBI Taxonomy" id="101091"/>
    <lineage>
        <taxon>Eukaryota</taxon>
        <taxon>Fungi</taxon>
        <taxon>Fungi incertae sedis</taxon>
        <taxon>Mucoromycota</taxon>
        <taxon>Mucoromycotina</taxon>
        <taxon>Mucoromycetes</taxon>
        <taxon>Mucorales</taxon>
        <taxon>Mucorineae</taxon>
        <taxon>Choanephoraceae</taxon>
        <taxon>Choanephoroideae</taxon>
        <taxon>Choanephora</taxon>
    </lineage>
</organism>
<dbReference type="Proteomes" id="UP000093000">
    <property type="component" value="Unassembled WGS sequence"/>
</dbReference>
<sequence>MLVEQNDEVIFQDTARALGLLESDDQWNRCLDEASHTQSPVSLRKLFVIILMFRSPSNPHRLWLQFKDKLSEDHVYQLTRDPSFDSILNDINEAAYDYALFDIDEILTK</sequence>
<dbReference type="EMBL" id="LUGH01002525">
    <property type="protein sequence ID" value="OBZ80140.1"/>
    <property type="molecule type" value="Genomic_DNA"/>
</dbReference>
<accession>A0A1C7MTE9</accession>
<evidence type="ECO:0000313" key="2">
    <source>
        <dbReference type="Proteomes" id="UP000093000"/>
    </source>
</evidence>